<sequence length="11" mass="1238">MPWPSSSPPPR</sequence>
<protein>
    <submittedName>
        <fullName evidence="1">Uncharacterized protein</fullName>
    </submittedName>
</protein>
<name>A0A0A9E4M5_ARUDO</name>
<dbReference type="EMBL" id="GBRH01202186">
    <property type="protein sequence ID" value="JAD95709.1"/>
    <property type="molecule type" value="Transcribed_RNA"/>
</dbReference>
<organism evidence="1">
    <name type="scientific">Arundo donax</name>
    <name type="common">Giant reed</name>
    <name type="synonym">Donax arundinaceus</name>
    <dbReference type="NCBI Taxonomy" id="35708"/>
    <lineage>
        <taxon>Eukaryota</taxon>
        <taxon>Viridiplantae</taxon>
        <taxon>Streptophyta</taxon>
        <taxon>Embryophyta</taxon>
        <taxon>Tracheophyta</taxon>
        <taxon>Spermatophyta</taxon>
        <taxon>Magnoliopsida</taxon>
        <taxon>Liliopsida</taxon>
        <taxon>Poales</taxon>
        <taxon>Poaceae</taxon>
        <taxon>PACMAD clade</taxon>
        <taxon>Arundinoideae</taxon>
        <taxon>Arundineae</taxon>
        <taxon>Arundo</taxon>
    </lineage>
</organism>
<reference evidence="1" key="2">
    <citation type="journal article" date="2015" name="Data Brief">
        <title>Shoot transcriptome of the giant reed, Arundo donax.</title>
        <authorList>
            <person name="Barrero R.A."/>
            <person name="Guerrero F.D."/>
            <person name="Moolhuijzen P."/>
            <person name="Goolsby J.A."/>
            <person name="Tidwell J."/>
            <person name="Bellgard S.E."/>
            <person name="Bellgard M.I."/>
        </authorList>
    </citation>
    <scope>NUCLEOTIDE SEQUENCE</scope>
    <source>
        <tissue evidence="1">Shoot tissue taken approximately 20 cm above the soil surface</tissue>
    </source>
</reference>
<accession>A0A0A9E4M5</accession>
<evidence type="ECO:0000313" key="1">
    <source>
        <dbReference type="EMBL" id="JAD95709.1"/>
    </source>
</evidence>
<proteinExistence type="predicted"/>
<reference evidence="1" key="1">
    <citation type="submission" date="2014-09" db="EMBL/GenBank/DDBJ databases">
        <authorList>
            <person name="Magalhaes I.L.F."/>
            <person name="Oliveira U."/>
            <person name="Santos F.R."/>
            <person name="Vidigal T.H.D.A."/>
            <person name="Brescovit A.D."/>
            <person name="Santos A.J."/>
        </authorList>
    </citation>
    <scope>NUCLEOTIDE SEQUENCE</scope>
    <source>
        <tissue evidence="1">Shoot tissue taken approximately 20 cm above the soil surface</tissue>
    </source>
</reference>